<name>A0AA35P8G3_9SAUR</name>
<dbReference type="AlphaFoldDB" id="A0AA35P8G3"/>
<accession>A0AA35P8G3</accession>
<proteinExistence type="predicted"/>
<feature type="non-terminal residue" evidence="1">
    <location>
        <position position="1"/>
    </location>
</feature>
<sequence length="53" mass="6171">QPLDPSMPIAYSVSNVICPVAFGHWFALEDERFQKLMEAMDFVIKKLSSFWHI</sequence>
<reference evidence="1" key="1">
    <citation type="submission" date="2022-12" db="EMBL/GenBank/DDBJ databases">
        <authorList>
            <person name="Alioto T."/>
            <person name="Alioto T."/>
            <person name="Gomez Garrido J."/>
        </authorList>
    </citation>
    <scope>NUCLEOTIDE SEQUENCE</scope>
</reference>
<gene>
    <name evidence="1" type="ORF">PODLI_1B036468</name>
</gene>
<feature type="non-terminal residue" evidence="1">
    <location>
        <position position="53"/>
    </location>
</feature>
<protein>
    <submittedName>
        <fullName evidence="1">Uncharacterized protein</fullName>
    </submittedName>
</protein>
<dbReference type="EMBL" id="OX395130">
    <property type="protein sequence ID" value="CAI5776018.1"/>
    <property type="molecule type" value="Genomic_DNA"/>
</dbReference>
<evidence type="ECO:0000313" key="1">
    <source>
        <dbReference type="EMBL" id="CAI5776018.1"/>
    </source>
</evidence>
<organism evidence="1 2">
    <name type="scientific">Podarcis lilfordi</name>
    <name type="common">Lilford's wall lizard</name>
    <dbReference type="NCBI Taxonomy" id="74358"/>
    <lineage>
        <taxon>Eukaryota</taxon>
        <taxon>Metazoa</taxon>
        <taxon>Chordata</taxon>
        <taxon>Craniata</taxon>
        <taxon>Vertebrata</taxon>
        <taxon>Euteleostomi</taxon>
        <taxon>Lepidosauria</taxon>
        <taxon>Squamata</taxon>
        <taxon>Bifurcata</taxon>
        <taxon>Unidentata</taxon>
        <taxon>Episquamata</taxon>
        <taxon>Laterata</taxon>
        <taxon>Lacertibaenia</taxon>
        <taxon>Lacertidae</taxon>
        <taxon>Podarcis</taxon>
    </lineage>
</organism>
<evidence type="ECO:0000313" key="2">
    <source>
        <dbReference type="Proteomes" id="UP001178461"/>
    </source>
</evidence>
<keyword evidence="2" id="KW-1185">Reference proteome</keyword>
<dbReference type="Proteomes" id="UP001178461">
    <property type="component" value="Chromosome 5"/>
</dbReference>